<dbReference type="Pfam" id="PF07609">
    <property type="entry name" value="DUF1572"/>
    <property type="match status" value="1"/>
</dbReference>
<dbReference type="EMBL" id="JACJVP010000074">
    <property type="protein sequence ID" value="MBB6675411.1"/>
    <property type="molecule type" value="Genomic_DNA"/>
</dbReference>
<keyword evidence="2" id="KW-1185">Reference proteome</keyword>
<dbReference type="SUPFAM" id="SSF109854">
    <property type="entry name" value="DinB/YfiT-like putative metalloenzymes"/>
    <property type="match status" value="1"/>
</dbReference>
<comment type="caution">
    <text evidence="1">The sequence shown here is derived from an EMBL/GenBank/DDBJ whole genome shotgun (WGS) entry which is preliminary data.</text>
</comment>
<gene>
    <name evidence="1" type="ORF">H7C19_32610</name>
</gene>
<proteinExistence type="predicted"/>
<accession>A0A7X0RXD2</accession>
<dbReference type="RefSeq" id="WP_185673267.1">
    <property type="nucleotide sequence ID" value="NZ_JACJVP010000074.1"/>
</dbReference>
<reference evidence="1 2" key="1">
    <citation type="submission" date="2020-08" db="EMBL/GenBank/DDBJ databases">
        <title>Cohnella phylogeny.</title>
        <authorList>
            <person name="Dunlap C."/>
        </authorList>
    </citation>
    <scope>NUCLEOTIDE SEQUENCE [LARGE SCALE GENOMIC DNA]</scope>
    <source>
        <strain evidence="1 2">DSM 28246</strain>
    </source>
</reference>
<organism evidence="1 2">
    <name type="scientific">Cohnella nanjingensis</name>
    <dbReference type="NCBI Taxonomy" id="1387779"/>
    <lineage>
        <taxon>Bacteria</taxon>
        <taxon>Bacillati</taxon>
        <taxon>Bacillota</taxon>
        <taxon>Bacilli</taxon>
        <taxon>Bacillales</taxon>
        <taxon>Paenibacillaceae</taxon>
        <taxon>Cohnella</taxon>
    </lineage>
</organism>
<evidence type="ECO:0000313" key="2">
    <source>
        <dbReference type="Proteomes" id="UP000547209"/>
    </source>
</evidence>
<evidence type="ECO:0000313" key="1">
    <source>
        <dbReference type="EMBL" id="MBB6675411.1"/>
    </source>
</evidence>
<name>A0A7X0RXD2_9BACL</name>
<dbReference type="InterPro" id="IPR034660">
    <property type="entry name" value="DinB/YfiT-like"/>
</dbReference>
<dbReference type="Proteomes" id="UP000547209">
    <property type="component" value="Unassembled WGS sequence"/>
</dbReference>
<sequence>MTDANPSLAAHLLASSILTFKSMKKLGDGALRQLDDAGIRWTPAPESNSVAVIVKHVAGNMASRWTDFLATDGEKPDRNRDEEFMEDAEGHADIVAQWERGWAILFGALESLAPEDVHGTVTIRGEAHSVVEAIHRQISHYGGHVGQIVYAAKAYRADGWETLSIPRGQSQTFNDGMKKP</sequence>
<dbReference type="AlphaFoldDB" id="A0A7X0RXD2"/>
<dbReference type="InterPro" id="IPR011466">
    <property type="entry name" value="DUF1572"/>
</dbReference>
<protein>
    <submittedName>
        <fullName evidence="1">DUF1572 family protein</fullName>
    </submittedName>
</protein>
<dbReference type="Gene3D" id="1.20.120.450">
    <property type="entry name" value="dinb family like domain"/>
    <property type="match status" value="1"/>
</dbReference>